<dbReference type="Proteomes" id="UP000239494">
    <property type="component" value="Unassembled WGS sequence"/>
</dbReference>
<reference evidence="2 3" key="1">
    <citation type="submission" date="2018-03" db="EMBL/GenBank/DDBJ databases">
        <title>Genomic Encyclopedia of Archaeal and Bacterial Type Strains, Phase II (KMG-II): from individual species to whole genera.</title>
        <authorList>
            <person name="Goeker M."/>
        </authorList>
    </citation>
    <scope>NUCLEOTIDE SEQUENCE [LARGE SCALE GENOMIC DNA]</scope>
    <source>
        <strain evidence="2 3">DSM 44720</strain>
    </source>
</reference>
<dbReference type="AlphaFoldDB" id="A0A2T0SWZ0"/>
<dbReference type="Pfam" id="PF12680">
    <property type="entry name" value="SnoaL_2"/>
    <property type="match status" value="1"/>
</dbReference>
<dbReference type="SUPFAM" id="SSF54427">
    <property type="entry name" value="NTF2-like"/>
    <property type="match status" value="1"/>
</dbReference>
<dbReference type="Gene3D" id="3.10.450.50">
    <property type="match status" value="1"/>
</dbReference>
<accession>A0A2T0SWZ0</accession>
<name>A0A2T0SWZ0_9PSEU</name>
<evidence type="ECO:0000313" key="2">
    <source>
        <dbReference type="EMBL" id="PRY37932.1"/>
    </source>
</evidence>
<feature type="domain" description="SnoaL-like" evidence="1">
    <location>
        <begin position="7"/>
        <end position="98"/>
    </location>
</feature>
<keyword evidence="3" id="KW-1185">Reference proteome</keyword>
<protein>
    <submittedName>
        <fullName evidence="2">Uncharacterized protein (TIGR02246 family)</fullName>
    </submittedName>
</protein>
<dbReference type="OrthoDB" id="8684708at2"/>
<evidence type="ECO:0000259" key="1">
    <source>
        <dbReference type="Pfam" id="PF12680"/>
    </source>
</evidence>
<comment type="caution">
    <text evidence="2">The sequence shown here is derived from an EMBL/GenBank/DDBJ whole genome shotgun (WGS) entry which is preliminary data.</text>
</comment>
<dbReference type="InterPro" id="IPR032710">
    <property type="entry name" value="NTF2-like_dom_sf"/>
</dbReference>
<dbReference type="InterPro" id="IPR037401">
    <property type="entry name" value="SnoaL-like"/>
</dbReference>
<sequence>MSAPAVVTRYLKAADAGDARAVAECFSEDGTVVDEGVTYRGRAEIAAWQERTSAQWTFTSTVTGERSLGEDRHLVTTHVEGDFPGGQVDLGFDFTVHDGLVSALVIGE</sequence>
<organism evidence="2 3">
    <name type="scientific">Umezawaea tangerina</name>
    <dbReference type="NCBI Taxonomy" id="84725"/>
    <lineage>
        <taxon>Bacteria</taxon>
        <taxon>Bacillati</taxon>
        <taxon>Actinomycetota</taxon>
        <taxon>Actinomycetes</taxon>
        <taxon>Pseudonocardiales</taxon>
        <taxon>Pseudonocardiaceae</taxon>
        <taxon>Umezawaea</taxon>
    </lineage>
</organism>
<proteinExistence type="predicted"/>
<dbReference type="RefSeq" id="WP_146174952.1">
    <property type="nucleotide sequence ID" value="NZ_PVTF01000009.1"/>
</dbReference>
<dbReference type="EMBL" id="PVTF01000009">
    <property type="protein sequence ID" value="PRY37932.1"/>
    <property type="molecule type" value="Genomic_DNA"/>
</dbReference>
<gene>
    <name evidence="2" type="ORF">CLV43_109152</name>
</gene>
<evidence type="ECO:0000313" key="3">
    <source>
        <dbReference type="Proteomes" id="UP000239494"/>
    </source>
</evidence>